<accession>A0A643K0G1</accession>
<gene>
    <name evidence="2" type="ORF">Hfx1149_00495</name>
</gene>
<dbReference type="InterPro" id="IPR058394">
    <property type="entry name" value="DUF8081"/>
</dbReference>
<organism evidence="2">
    <name type="scientific">Haloferax sp. CBA1149</name>
    <dbReference type="NCBI Taxonomy" id="2650753"/>
    <lineage>
        <taxon>Archaea</taxon>
        <taxon>Methanobacteriati</taxon>
        <taxon>Methanobacteriota</taxon>
        <taxon>Stenosarchaea group</taxon>
        <taxon>Halobacteria</taxon>
        <taxon>Halobacteriales</taxon>
        <taxon>Haloferacaceae</taxon>
        <taxon>Haloferax</taxon>
    </lineage>
</organism>
<comment type="caution">
    <text evidence="2">The sequence shown here is derived from an EMBL/GenBank/DDBJ whole genome shotgun (WGS) entry which is preliminary data.</text>
</comment>
<sequence length="114" mass="12843">MRYPNVTDATFVVDIKPSARRTNGAVGTLVNRRGRRHVFSSRDDAEMWASGLSSRGGVSVWIRRADPRDESDVDAYLVGRRGREPVLAGAYDKRRRRLRGGEDGEQKAFESFTD</sequence>
<dbReference type="EMBL" id="VZUS01000001">
    <property type="protein sequence ID" value="KAB1186595.1"/>
    <property type="molecule type" value="Genomic_DNA"/>
</dbReference>
<proteinExistence type="predicted"/>
<protein>
    <recommendedName>
        <fullName evidence="1">DUF8081 domain-containing protein</fullName>
    </recommendedName>
</protein>
<dbReference type="AlphaFoldDB" id="A0A643K0G1"/>
<feature type="domain" description="DUF8081" evidence="1">
    <location>
        <begin position="11"/>
        <end position="79"/>
    </location>
</feature>
<name>A0A643K0G1_9EURY</name>
<evidence type="ECO:0000313" key="2">
    <source>
        <dbReference type="EMBL" id="KAB1186595.1"/>
    </source>
</evidence>
<reference evidence="2" key="1">
    <citation type="submission" date="2019-09" db="EMBL/GenBank/DDBJ databases">
        <title>Genomic analysis of Haloferax sp. CBA1149.</title>
        <authorList>
            <person name="Roh S.W."/>
        </authorList>
    </citation>
    <scope>NUCLEOTIDE SEQUENCE</scope>
    <source>
        <strain evidence="2">CBA1149</strain>
    </source>
</reference>
<dbReference type="Pfam" id="PF26297">
    <property type="entry name" value="DUF8081"/>
    <property type="match status" value="1"/>
</dbReference>
<evidence type="ECO:0000259" key="1">
    <source>
        <dbReference type="Pfam" id="PF26297"/>
    </source>
</evidence>